<keyword evidence="2" id="KW-1185">Reference proteome</keyword>
<gene>
    <name evidence="1" type="primary">AVEN_163061_1</name>
    <name evidence="1" type="ORF">TNCV_1946411</name>
</gene>
<organism evidence="1 2">
    <name type="scientific">Trichonephila clavipes</name>
    <name type="common">Golden silk orbweaver</name>
    <name type="synonym">Nephila clavipes</name>
    <dbReference type="NCBI Taxonomy" id="2585209"/>
    <lineage>
        <taxon>Eukaryota</taxon>
        <taxon>Metazoa</taxon>
        <taxon>Ecdysozoa</taxon>
        <taxon>Arthropoda</taxon>
        <taxon>Chelicerata</taxon>
        <taxon>Arachnida</taxon>
        <taxon>Araneae</taxon>
        <taxon>Araneomorphae</taxon>
        <taxon>Entelegynae</taxon>
        <taxon>Araneoidea</taxon>
        <taxon>Nephilidae</taxon>
        <taxon>Trichonephila</taxon>
    </lineage>
</organism>
<evidence type="ECO:0000313" key="1">
    <source>
        <dbReference type="EMBL" id="GFY10096.1"/>
    </source>
</evidence>
<comment type="caution">
    <text evidence="1">The sequence shown here is derived from an EMBL/GenBank/DDBJ whole genome shotgun (WGS) entry which is preliminary data.</text>
</comment>
<dbReference type="AlphaFoldDB" id="A0A8X6SD90"/>
<sequence>MGHSERSGGPHAARGLQAEYCWTREKGNVLQYPSPVVSATTYRTFGLTDLTNSYSVSTRRVIYVYHARKTACFLQQTIRRAIFQLRNCCCSATLIRRGESDGARVFNRQCISAEWPINLENSEFEDYPTPTIVERQRSMKKSTAGRFLQNPLRITGLSPSVASTVTEHGKTVVFLWSENANQPGVKNLASEVLTKSERIATMRKKTALQVVRSDYGEPIQLPQWDVTTQYSHKGKVMLEKGYDTHLNREEGNISVVFTLYSDLASILSPDQIQK</sequence>
<evidence type="ECO:0000313" key="2">
    <source>
        <dbReference type="Proteomes" id="UP000887159"/>
    </source>
</evidence>
<dbReference type="EMBL" id="BMAU01021294">
    <property type="protein sequence ID" value="GFY10096.1"/>
    <property type="molecule type" value="Genomic_DNA"/>
</dbReference>
<protein>
    <submittedName>
        <fullName evidence="1">Uncharacterized protein</fullName>
    </submittedName>
</protein>
<proteinExistence type="predicted"/>
<accession>A0A8X6SD90</accession>
<name>A0A8X6SD90_TRICX</name>
<reference evidence="1" key="1">
    <citation type="submission" date="2020-08" db="EMBL/GenBank/DDBJ databases">
        <title>Multicomponent nature underlies the extraordinary mechanical properties of spider dragline silk.</title>
        <authorList>
            <person name="Kono N."/>
            <person name="Nakamura H."/>
            <person name="Mori M."/>
            <person name="Yoshida Y."/>
            <person name="Ohtoshi R."/>
            <person name="Malay A.D."/>
            <person name="Moran D.A.P."/>
            <person name="Tomita M."/>
            <person name="Numata K."/>
            <person name="Arakawa K."/>
        </authorList>
    </citation>
    <scope>NUCLEOTIDE SEQUENCE</scope>
</reference>
<dbReference type="Proteomes" id="UP000887159">
    <property type="component" value="Unassembled WGS sequence"/>
</dbReference>